<gene>
    <name evidence="2" type="ORF">SPHA_28415</name>
</gene>
<reference evidence="2" key="1">
    <citation type="submission" date="2021-01" db="EMBL/GenBank/DDBJ databases">
        <authorList>
            <person name="Li R."/>
            <person name="Bekaert M."/>
        </authorList>
    </citation>
    <scope>NUCLEOTIDE SEQUENCE</scope>
    <source>
        <strain evidence="2">Farmed</strain>
    </source>
</reference>
<feature type="coiled-coil region" evidence="1">
    <location>
        <begin position="144"/>
        <end position="185"/>
    </location>
</feature>
<keyword evidence="1" id="KW-0175">Coiled coil</keyword>
<dbReference type="Gene3D" id="1.25.10.10">
    <property type="entry name" value="Leucine-rich Repeat Variant"/>
    <property type="match status" value="1"/>
</dbReference>
<dbReference type="GO" id="GO:0055037">
    <property type="term" value="C:recycling endosome"/>
    <property type="evidence" value="ECO:0007669"/>
    <property type="project" value="TreeGrafter"/>
</dbReference>
<dbReference type="PANTHER" id="PTHR32059">
    <property type="entry name" value="RAB11-BINDING PROTEIN RELCH"/>
    <property type="match status" value="1"/>
</dbReference>
<evidence type="ECO:0000313" key="3">
    <source>
        <dbReference type="Proteomes" id="UP000597762"/>
    </source>
</evidence>
<accession>A0A812C668</accession>
<keyword evidence="3" id="KW-1185">Reference proteome</keyword>
<dbReference type="GO" id="GO:0005802">
    <property type="term" value="C:trans-Golgi network"/>
    <property type="evidence" value="ECO:0007669"/>
    <property type="project" value="InterPro"/>
</dbReference>
<dbReference type="EMBL" id="CAHIKZ030001113">
    <property type="protein sequence ID" value="CAE1253390.1"/>
    <property type="molecule type" value="Genomic_DNA"/>
</dbReference>
<organism evidence="2 3">
    <name type="scientific">Acanthosepion pharaonis</name>
    <name type="common">Pharaoh cuttlefish</name>
    <name type="synonym">Sepia pharaonis</name>
    <dbReference type="NCBI Taxonomy" id="158019"/>
    <lineage>
        <taxon>Eukaryota</taxon>
        <taxon>Metazoa</taxon>
        <taxon>Spiralia</taxon>
        <taxon>Lophotrochozoa</taxon>
        <taxon>Mollusca</taxon>
        <taxon>Cephalopoda</taxon>
        <taxon>Coleoidea</taxon>
        <taxon>Decapodiformes</taxon>
        <taxon>Sepiida</taxon>
        <taxon>Sepiina</taxon>
        <taxon>Sepiidae</taxon>
        <taxon>Acanthosepion</taxon>
    </lineage>
</organism>
<name>A0A812C668_ACAPH</name>
<dbReference type="SUPFAM" id="SSF48371">
    <property type="entry name" value="ARM repeat"/>
    <property type="match status" value="1"/>
</dbReference>
<dbReference type="OrthoDB" id="1695393at2759"/>
<comment type="caution">
    <text evidence="2">The sequence shown here is derived from an EMBL/GenBank/DDBJ whole genome shotgun (WGS) entry which is preliminary data.</text>
</comment>
<dbReference type="Proteomes" id="UP000597762">
    <property type="component" value="Unassembled WGS sequence"/>
</dbReference>
<evidence type="ECO:0000256" key="1">
    <source>
        <dbReference type="SAM" id="Coils"/>
    </source>
</evidence>
<sequence length="695" mass="79044">MAVLEFELRKAHETIKGLRATLTKAAETELASPEQGQEGLIPDGKEEIIKPLEKKALNFLVNEYLLLSNYKLTSVTFSEENGDQDFEDWDDVGLNIPKPPSLLHLFRDYGNHVFPSMDTCDVGCMVNLENEHLIDLQTKWKRKRDLLESRIFELENDIIEINKQKDELMAQLNDWRQNVSSENNNNTTNNEANQQVYQQVAAESLSKNCAEVENTVNSALEGINEASEQRIAFNDNQEQRNIPASFWNALIDTTLSLTKDHRIVLEVSKISDSKPENIVLMLARCLPHIVPHVLLARREELIPLILCTTMLHPDVKERDKLLNILFNLIKKPDDEQRQMILRGCVAFAKHVGPTRLESELLPQCWEQISHKYPERRLLVAEACGALASYLPNEIRSSLVLSMLQQMLNEDKEDAVREAVVKSLGILFSFICDSDKYSQGYELLKTSLNDSAEKVCTSARQVFLPSFALWAVELHRLEHNLLHSILGDLEDLVKSALAVQKSNSSISLPIHEGKFAMMVSALQELVPFLFVSVVTSGPYRDKMYNNNSVDIPEIDVSRFPKPSSDLTDLRVIVGNVKTLSAWVHQYEEHISQEWFEPWEQFNWVVKNLIPRLQEIITGVGLTVPAITSILSKYFFRICRTFGRTFVDKMVKPKFRELLDIPEEELDNHVISGQTALTTCIVPVYAAGVLCSFNSTI</sequence>
<dbReference type="InterPro" id="IPR006594">
    <property type="entry name" value="LisH"/>
</dbReference>
<dbReference type="InterPro" id="IPR011989">
    <property type="entry name" value="ARM-like"/>
</dbReference>
<dbReference type="SMART" id="SM00667">
    <property type="entry name" value="LisH"/>
    <property type="match status" value="1"/>
</dbReference>
<protein>
    <submittedName>
        <fullName evidence="2">RAB11-binding protein RELCH,RAB11-binding protein RELCH homolog</fullName>
    </submittedName>
</protein>
<dbReference type="InterPro" id="IPR040362">
    <property type="entry name" value="RELCH"/>
</dbReference>
<dbReference type="GO" id="GO:0032367">
    <property type="term" value="P:intracellular cholesterol transport"/>
    <property type="evidence" value="ECO:0007669"/>
    <property type="project" value="InterPro"/>
</dbReference>
<dbReference type="PANTHER" id="PTHR32059:SF0">
    <property type="entry name" value="RAB11-BINDING PROTEIN RELCH"/>
    <property type="match status" value="1"/>
</dbReference>
<dbReference type="PROSITE" id="PS50896">
    <property type="entry name" value="LISH"/>
    <property type="match status" value="1"/>
</dbReference>
<dbReference type="AlphaFoldDB" id="A0A812C668"/>
<proteinExistence type="predicted"/>
<evidence type="ECO:0000313" key="2">
    <source>
        <dbReference type="EMBL" id="CAE1253390.1"/>
    </source>
</evidence>
<dbReference type="InterPro" id="IPR016024">
    <property type="entry name" value="ARM-type_fold"/>
</dbReference>